<keyword evidence="3" id="KW-1185">Reference proteome</keyword>
<organism evidence="2 3">
    <name type="scientific">Apostasia shenzhenica</name>
    <dbReference type="NCBI Taxonomy" id="1088818"/>
    <lineage>
        <taxon>Eukaryota</taxon>
        <taxon>Viridiplantae</taxon>
        <taxon>Streptophyta</taxon>
        <taxon>Embryophyta</taxon>
        <taxon>Tracheophyta</taxon>
        <taxon>Spermatophyta</taxon>
        <taxon>Magnoliopsida</taxon>
        <taxon>Liliopsida</taxon>
        <taxon>Asparagales</taxon>
        <taxon>Orchidaceae</taxon>
        <taxon>Apostasioideae</taxon>
        <taxon>Apostasia</taxon>
    </lineage>
</organism>
<accession>A0A2I0A933</accession>
<name>A0A2I0A933_9ASPA</name>
<feature type="region of interest" description="Disordered" evidence="1">
    <location>
        <begin position="32"/>
        <end position="60"/>
    </location>
</feature>
<gene>
    <name evidence="2" type="ORF">AXF42_Ash013997</name>
</gene>
<reference evidence="2 3" key="1">
    <citation type="journal article" date="2017" name="Nature">
        <title>The Apostasia genome and the evolution of orchids.</title>
        <authorList>
            <person name="Zhang G.Q."/>
            <person name="Liu K.W."/>
            <person name="Li Z."/>
            <person name="Lohaus R."/>
            <person name="Hsiao Y.Y."/>
            <person name="Niu S.C."/>
            <person name="Wang J.Y."/>
            <person name="Lin Y.C."/>
            <person name="Xu Q."/>
            <person name="Chen L.J."/>
            <person name="Yoshida K."/>
            <person name="Fujiwara S."/>
            <person name="Wang Z.W."/>
            <person name="Zhang Y.Q."/>
            <person name="Mitsuda N."/>
            <person name="Wang M."/>
            <person name="Liu G.H."/>
            <person name="Pecoraro L."/>
            <person name="Huang H.X."/>
            <person name="Xiao X.J."/>
            <person name="Lin M."/>
            <person name="Wu X.Y."/>
            <person name="Wu W.L."/>
            <person name="Chen Y.Y."/>
            <person name="Chang S.B."/>
            <person name="Sakamoto S."/>
            <person name="Ohme-Takagi M."/>
            <person name="Yagi M."/>
            <person name="Zeng S.J."/>
            <person name="Shen C.Y."/>
            <person name="Yeh C.M."/>
            <person name="Luo Y.B."/>
            <person name="Tsai W.C."/>
            <person name="Van de Peer Y."/>
            <person name="Liu Z.J."/>
        </authorList>
    </citation>
    <scope>NUCLEOTIDE SEQUENCE [LARGE SCALE GENOMIC DNA]</scope>
    <source>
        <strain evidence="3">cv. Shenzhen</strain>
        <tissue evidence="2">Stem</tissue>
    </source>
</reference>
<dbReference type="Proteomes" id="UP000236161">
    <property type="component" value="Unassembled WGS sequence"/>
</dbReference>
<dbReference type="AlphaFoldDB" id="A0A2I0A933"/>
<sequence length="60" mass="6859">MHFIGSNSEKSRANIGLGHHNHYTHAARAANLTATEKSNQRKERRKTKIYRANMKQPAKT</sequence>
<evidence type="ECO:0000313" key="2">
    <source>
        <dbReference type="EMBL" id="PKA52060.1"/>
    </source>
</evidence>
<evidence type="ECO:0000313" key="3">
    <source>
        <dbReference type="Proteomes" id="UP000236161"/>
    </source>
</evidence>
<proteinExistence type="predicted"/>
<dbReference type="EMBL" id="KZ452009">
    <property type="protein sequence ID" value="PKA52060.1"/>
    <property type="molecule type" value="Genomic_DNA"/>
</dbReference>
<evidence type="ECO:0000256" key="1">
    <source>
        <dbReference type="SAM" id="MobiDB-lite"/>
    </source>
</evidence>
<protein>
    <submittedName>
        <fullName evidence="2">Uncharacterized protein</fullName>
    </submittedName>
</protein>